<dbReference type="AlphaFoldDB" id="A0A3D3TQ17"/>
<gene>
    <name evidence="4" type="ORF">DIT26_08350</name>
</gene>
<evidence type="ECO:0000259" key="3">
    <source>
        <dbReference type="Pfam" id="PF00149"/>
    </source>
</evidence>
<feature type="domain" description="Calcineurin-like phosphoesterase" evidence="3">
    <location>
        <begin position="920"/>
        <end position="1108"/>
    </location>
</feature>
<name>A0A3D3TQ17_9BACT</name>
<keyword evidence="1" id="KW-0378">Hydrolase</keyword>
<dbReference type="EMBL" id="DQBS01000186">
    <property type="protein sequence ID" value="HCO70563.1"/>
    <property type="molecule type" value="Genomic_DNA"/>
</dbReference>
<evidence type="ECO:0000256" key="1">
    <source>
        <dbReference type="ARBA" id="ARBA00022801"/>
    </source>
</evidence>
<accession>A0A3D3TQ17</accession>
<dbReference type="InterPro" id="IPR051918">
    <property type="entry name" value="STPP_CPPED1"/>
</dbReference>
<dbReference type="SUPFAM" id="SSF69322">
    <property type="entry name" value="Tricorn protease domain 2"/>
    <property type="match status" value="1"/>
</dbReference>
<reference evidence="4 5" key="1">
    <citation type="journal article" date="2018" name="Nat. Biotechnol.">
        <title>A standardized bacterial taxonomy based on genome phylogeny substantially revises the tree of life.</title>
        <authorList>
            <person name="Parks D.H."/>
            <person name="Chuvochina M."/>
            <person name="Waite D.W."/>
            <person name="Rinke C."/>
            <person name="Skarshewski A."/>
            <person name="Chaumeil P.A."/>
            <person name="Hugenholtz P."/>
        </authorList>
    </citation>
    <scope>NUCLEOTIDE SEQUENCE [LARGE SCALE GENOMIC DNA]</scope>
    <source>
        <strain evidence="4">UBA9905</strain>
    </source>
</reference>
<dbReference type="GO" id="GO:0016798">
    <property type="term" value="F:hydrolase activity, acting on glycosyl bonds"/>
    <property type="evidence" value="ECO:0007669"/>
    <property type="project" value="UniProtKB-KW"/>
</dbReference>
<dbReference type="InterPro" id="IPR011659">
    <property type="entry name" value="WD40"/>
</dbReference>
<evidence type="ECO:0000313" key="4">
    <source>
        <dbReference type="EMBL" id="HCO70563.1"/>
    </source>
</evidence>
<dbReference type="Proteomes" id="UP000264215">
    <property type="component" value="Unassembled WGS sequence"/>
</dbReference>
<protein>
    <recommendedName>
        <fullName evidence="3">Calcineurin-like phosphoesterase domain-containing protein</fullName>
    </recommendedName>
</protein>
<keyword evidence="2" id="KW-0326">Glycosidase</keyword>
<dbReference type="InterPro" id="IPR004843">
    <property type="entry name" value="Calcineurin-like_PHP"/>
</dbReference>
<dbReference type="InterPro" id="IPR029052">
    <property type="entry name" value="Metallo-depent_PP-like"/>
</dbReference>
<evidence type="ECO:0000313" key="5">
    <source>
        <dbReference type="Proteomes" id="UP000264215"/>
    </source>
</evidence>
<dbReference type="Pfam" id="PF00149">
    <property type="entry name" value="Metallophos"/>
    <property type="match status" value="1"/>
</dbReference>
<proteinExistence type="predicted"/>
<sequence length="1158" mass="130914">MKGKKILIVLAITLMSIMTFGQIEVEMLPFCSSGIERMPWLHDGILYFAGTNYDIYYTTLENGEWAEPQWLPGDINTSEYEINPCVIENDGVLVMYFSRYSANTDYDFYRSVFDEEKGGWTEGTLIPELSTGVKEWDIWVNSDETVVYFTSEGTFDGKEPIGGRDIWKAESVNGKWSSPDNLSFLNTGGDEWSVFVSPDGSIWFDSARDDSIGGYDIYRWDPYTRSIEHPGEHMNTFLDERSLWTDGQIMYFSGLNRPDGAGSYDIFTLSSPQEPAAEKEPTVEIVDPITMTISDIRQRSEGRYLFLDNIVEVEGIAMVSSGLWHDSANYFALTDKSAGILIYAQGFKEPPVERGDLVQVKGTLSTVGYTTDVNSLVIRPSSPDDIEIIRKGETLPDPVIIFTDSAKSQLINLEGSLVMIFGKISAYDNETISRGFWLTGPSDRDFDNVSAGMKVKFYDYAGIDISALDNGSFVAVQGVLIQDNEGKFYIRPTINEDIREQTENRVLFLTTIARKDLLTPIEEEPETTKAEEESTDLVLPEDVEAISQLLSSDNDFFSANISGTSNGKQVFASLYKEKGTRSKNFSPAIYELVQGNVSTKTPFPGEAEYPYLIDNTLVFAGRILPDDQDSDWGIFSYDISTKEIKTLTSEDYDQIEPVISPKKDFLFYSERRDGVWFVVRQDLSSGERTTLIKNARSPTLSPTGNDVAFQYWNVDSWDIAAMNIKTGKTTGILSSSFNEFSPVWSPHGTKLAFLGDYRGETEVFVIDLFDYSITPVTKDLFSSSNPFWLDENTLGFTMKTNLGWNIVKASVSSKEESPSESVLSEDRFIVSPRFALPYLSDNRILKILTKESYSQLRARLLSKTGRAYELSQIAENTYIIPDRIPEGIYSLEVFAENNGHLYHQQEEHSVRVGHMDDSFTVIQITDLHLDLPGKPENMLLFERLLSEIREESPDLMLVTGDLSSSALAYTTDWEFMKKKILEYCDFPVFAVPGNHDTQRSGKTSGIELWEEVFGPCYYSFQWGSWHFIGLNTADSEYGFVSGVVSEEQMKWISDELKRIRSGKILLFAHHNFFDDRWIFFEETALRRELLELFSTSNVALALFGHRHSDAIDYSLNTLAVTTKRAVETDGTLAYRRIVVKEGQILELVEVEPKSSVIF</sequence>
<dbReference type="Pfam" id="PF07676">
    <property type="entry name" value="PD40"/>
    <property type="match status" value="1"/>
</dbReference>
<dbReference type="Gene3D" id="2.120.10.30">
    <property type="entry name" value="TolB, C-terminal domain"/>
    <property type="match status" value="2"/>
</dbReference>
<dbReference type="InterPro" id="IPR011042">
    <property type="entry name" value="6-blade_b-propeller_TolB-like"/>
</dbReference>
<dbReference type="SUPFAM" id="SSF69304">
    <property type="entry name" value="Tricorn protease N-terminal domain"/>
    <property type="match status" value="1"/>
</dbReference>
<dbReference type="PANTHER" id="PTHR43143:SF1">
    <property type="entry name" value="SERINE_THREONINE-PROTEIN PHOSPHATASE CPPED1"/>
    <property type="match status" value="1"/>
</dbReference>
<dbReference type="SUPFAM" id="SSF56300">
    <property type="entry name" value="Metallo-dependent phosphatases"/>
    <property type="match status" value="1"/>
</dbReference>
<evidence type="ECO:0000256" key="2">
    <source>
        <dbReference type="ARBA" id="ARBA00023295"/>
    </source>
</evidence>
<dbReference type="Gene3D" id="3.60.21.10">
    <property type="match status" value="1"/>
</dbReference>
<dbReference type="PROSITE" id="PS00820">
    <property type="entry name" value="GLUCOAMYLASE"/>
    <property type="match status" value="1"/>
</dbReference>
<comment type="caution">
    <text evidence="4">The sequence shown here is derived from an EMBL/GenBank/DDBJ whole genome shotgun (WGS) entry which is preliminary data.</text>
</comment>
<organism evidence="4 5">
    <name type="scientific">Mesotoga infera</name>
    <dbReference type="NCBI Taxonomy" id="1236046"/>
    <lineage>
        <taxon>Bacteria</taxon>
        <taxon>Thermotogati</taxon>
        <taxon>Thermotogota</taxon>
        <taxon>Thermotogae</taxon>
        <taxon>Kosmotogales</taxon>
        <taxon>Kosmotogaceae</taxon>
        <taxon>Mesotoga</taxon>
    </lineage>
</organism>
<dbReference type="InterPro" id="IPR046966">
    <property type="entry name" value="Glucoamylase_active_site"/>
</dbReference>
<dbReference type="PANTHER" id="PTHR43143">
    <property type="entry name" value="METALLOPHOSPHOESTERASE, CALCINEURIN SUPERFAMILY"/>
    <property type="match status" value="1"/>
</dbReference>